<evidence type="ECO:0000313" key="2">
    <source>
        <dbReference type="EnsemblFungi" id="CEF76180"/>
    </source>
</evidence>
<keyword evidence="3" id="KW-1185">Reference proteome</keyword>
<dbReference type="EnsemblFungi" id="CEF76180">
    <property type="protein sequence ID" value="CEF76180"/>
    <property type="gene ID" value="FGRRES_10710"/>
</dbReference>
<dbReference type="VEuPathDB" id="FungiDB:FGRAMPH1_01G08755"/>
<dbReference type="InParanoid" id="I1S1U0"/>
<dbReference type="EMBL" id="HG970332">
    <property type="protein sequence ID" value="CEF76180.1"/>
    <property type="molecule type" value="Genomic_DNA"/>
</dbReference>
<reference evidence="1 3" key="3">
    <citation type="journal article" date="2015" name="BMC Genomics">
        <title>The completed genome sequence of the pathogenic ascomycete fungus Fusarium graminearum.</title>
        <authorList>
            <person name="King R."/>
            <person name="Urban M."/>
            <person name="Hammond-Kosack M.C."/>
            <person name="Hassani-Pak K."/>
            <person name="Hammond-Kosack K.E."/>
        </authorList>
    </citation>
    <scope>NUCLEOTIDE SEQUENCE [LARGE SCALE GENOMIC DNA]</scope>
    <source>
        <strain evidence="3">ATCC MYA-4620 / CBS 123657 / FGSC 9075 / NRRL 31084 / PH-1</strain>
        <strain evidence="1">PH-1</strain>
    </source>
</reference>
<organism evidence="1 3">
    <name type="scientific">Gibberella zeae (strain ATCC MYA-4620 / CBS 123657 / FGSC 9075 / NRRL 31084 / PH-1)</name>
    <name type="common">Wheat head blight fungus</name>
    <name type="synonym">Fusarium graminearum</name>
    <dbReference type="NCBI Taxonomy" id="229533"/>
    <lineage>
        <taxon>Eukaryota</taxon>
        <taxon>Fungi</taxon>
        <taxon>Dikarya</taxon>
        <taxon>Ascomycota</taxon>
        <taxon>Pezizomycotina</taxon>
        <taxon>Sordariomycetes</taxon>
        <taxon>Hypocreomycetidae</taxon>
        <taxon>Hypocreales</taxon>
        <taxon>Nectriaceae</taxon>
        <taxon>Fusarium</taxon>
    </lineage>
</organism>
<evidence type="ECO:0000313" key="3">
    <source>
        <dbReference type="Proteomes" id="UP000070720"/>
    </source>
</evidence>
<accession>I1S1U0</accession>
<evidence type="ECO:0000313" key="1">
    <source>
        <dbReference type="EMBL" id="CEF76180.1"/>
    </source>
</evidence>
<gene>
    <name evidence="2" type="primary">FG10710.1</name>
    <name evidence="1" type="ORF">FGRAMPH1_01T08755</name>
</gene>
<reference evidence="2 3" key="2">
    <citation type="journal article" date="2010" name="Nature">
        <title>Comparative genomics reveals mobile pathogenicity chromosomes in Fusarium.</title>
        <authorList>
            <person name="Ma L.J."/>
            <person name="van der Does H.C."/>
            <person name="Borkovich K.A."/>
            <person name="Coleman J.J."/>
            <person name="Daboussi M.J."/>
            <person name="Di Pietro A."/>
            <person name="Dufresne M."/>
            <person name="Freitag M."/>
            <person name="Grabherr M."/>
            <person name="Henrissat B."/>
            <person name="Houterman P.M."/>
            <person name="Kang S."/>
            <person name="Shim W.B."/>
            <person name="Woloshuk C."/>
            <person name="Xie X."/>
            <person name="Xu J.R."/>
            <person name="Antoniw J."/>
            <person name="Baker S.E."/>
            <person name="Bluhm B.H."/>
            <person name="Breakspear A."/>
            <person name="Brown D.W."/>
            <person name="Butchko R.A."/>
            <person name="Chapman S."/>
            <person name="Coulson R."/>
            <person name="Coutinho P.M."/>
            <person name="Danchin E.G."/>
            <person name="Diener A."/>
            <person name="Gale L.R."/>
            <person name="Gardiner D.M."/>
            <person name="Goff S."/>
            <person name="Hammond-Kosack K.E."/>
            <person name="Hilburn K."/>
            <person name="Hua-Van A."/>
            <person name="Jonkers W."/>
            <person name="Kazan K."/>
            <person name="Kodira C.D."/>
            <person name="Koehrsen M."/>
            <person name="Kumar L."/>
            <person name="Lee Y.H."/>
            <person name="Li L."/>
            <person name="Manners J.M."/>
            <person name="Miranda-Saavedra D."/>
            <person name="Mukherjee M."/>
            <person name="Park G."/>
            <person name="Park J."/>
            <person name="Park S.Y."/>
            <person name="Proctor R.H."/>
            <person name="Regev A."/>
            <person name="Ruiz-Roldan M.C."/>
            <person name="Sain D."/>
            <person name="Sakthikumar S."/>
            <person name="Sykes S."/>
            <person name="Schwartz D.C."/>
            <person name="Turgeon B.G."/>
            <person name="Wapinski I."/>
            <person name="Yoder O."/>
            <person name="Young S."/>
            <person name="Zeng Q."/>
            <person name="Zhou S."/>
            <person name="Galagan J."/>
            <person name="Cuomo C.A."/>
            <person name="Kistler H.C."/>
            <person name="Rep M."/>
        </authorList>
    </citation>
    <scope>GENOME REANNOTATION</scope>
    <source>
        <strain evidence="3">ATCC MYA-4620 / CBS 123657 / FGSC 9075 / NRRL 31084 / PH-1</strain>
        <strain evidence="2">PH-1 / ATCC MYA-4620 / FGSC 9075 / NRRL 31084</strain>
    </source>
</reference>
<sequence length="455" mass="50361">MALSVLSVDRISILDPNRQAIFRGTSVSCINVATVQNAYTTTIWASNWNPPPQGGVNVPFALMVDAHNQDTQIFNIEVTGGFPFPPEWINLQNQPGFFKIKLTDQNGVSLLSELYPVIDPANPNPTTFFVQHFKLELLANGPIFGPFKSRLNWKLSIISCNGLGAPEGFFFVGSLHRAFSQSFPHGHRLEIIRSSVLDIVDYLEEHSTIQYKQRAAKNIAKEIWDKLSPRLRYDVFEGRGRCGLSHYGGKLDLTVVLEAPDLLVNCYDLAGISQAWCASLGKAGNQAAQIPTAVLETAWAYSGEWFGYVTEGPLFGRVSNVADNQKKCNNPFWGHSGQPWYAQADLMEPDRNPFGNHAWVEVQIENGQARQVLEICHAHVDLTNLANVTLCNADITRDKWIGRAVNVGLETNANIDNWKPIAIDRNGLALEMIAPGVTRYVFMPRGSHGLGGFVG</sequence>
<protein>
    <submittedName>
        <fullName evidence="1">Chromosome 1, complete genome</fullName>
    </submittedName>
</protein>
<dbReference type="HOGENOM" id="CLU_601353_0_0_1"/>
<dbReference type="KEGG" id="fgr:FGSG_10710"/>
<dbReference type="RefSeq" id="XP_011319723.1">
    <property type="nucleotide sequence ID" value="XM_011321421.1"/>
</dbReference>
<dbReference type="Proteomes" id="UP000070720">
    <property type="component" value="Chromosome 1"/>
</dbReference>
<proteinExistence type="predicted"/>
<dbReference type="AlphaFoldDB" id="I1S1U0"/>
<reference evidence="2" key="4">
    <citation type="submission" date="2017-01" db="UniProtKB">
        <authorList>
            <consortium name="EnsemblFungi"/>
        </authorList>
    </citation>
    <scope>IDENTIFICATION</scope>
    <source>
        <strain evidence="2">PH-1 / ATCC MYA-4620 / FGSC 9075 / NRRL 31084</strain>
    </source>
</reference>
<dbReference type="eggNOG" id="ENOG502SZPY">
    <property type="taxonomic scope" value="Eukaryota"/>
</dbReference>
<accession>A0A098DCK5</accession>
<reference evidence="2 3" key="1">
    <citation type="journal article" date="2007" name="Science">
        <title>The Fusarium graminearum genome reveals a link between localized polymorphism and pathogen specialization.</title>
        <authorList>
            <person name="Cuomo C.A."/>
            <person name="Gueldener U."/>
            <person name="Xu J.-R."/>
            <person name="Trail F."/>
            <person name="Turgeon B.G."/>
            <person name="Di Pietro A."/>
            <person name="Walton J.D."/>
            <person name="Ma L.-J."/>
            <person name="Baker S.E."/>
            <person name="Rep M."/>
            <person name="Adam G."/>
            <person name="Antoniw J."/>
            <person name="Baldwin T."/>
            <person name="Calvo S.E."/>
            <person name="Chang Y.-L."/>
            <person name="DeCaprio D."/>
            <person name="Gale L.R."/>
            <person name="Gnerre S."/>
            <person name="Goswami R.S."/>
            <person name="Hammond-Kosack K."/>
            <person name="Harris L.J."/>
            <person name="Hilburn K."/>
            <person name="Kennell J.C."/>
            <person name="Kroken S."/>
            <person name="Magnuson J.K."/>
            <person name="Mannhaupt G."/>
            <person name="Mauceli E.W."/>
            <person name="Mewes H.-W."/>
            <person name="Mitterbauer R."/>
            <person name="Muehlbauer G."/>
            <person name="Muensterkoetter M."/>
            <person name="Nelson D."/>
            <person name="O'Donnell K."/>
            <person name="Ouellet T."/>
            <person name="Qi W."/>
            <person name="Quesneville H."/>
            <person name="Roncero M.I.G."/>
            <person name="Seong K.-Y."/>
            <person name="Tetko I.V."/>
            <person name="Urban M."/>
            <person name="Waalwijk C."/>
            <person name="Ward T.J."/>
            <person name="Yao J."/>
            <person name="Birren B.W."/>
            <person name="Kistler H.C."/>
        </authorList>
    </citation>
    <scope>NUCLEOTIDE SEQUENCE [LARGE SCALE GENOMIC DNA]</scope>
    <source>
        <strain evidence="3">ATCC MYA-4620 / CBS 123657 / FGSC 9075 / NRRL 31084 / PH-1</strain>
        <strain evidence="2">PH-1 / ATCC MYA-4620 / FGSC 9075 / NRRL 31084</strain>
    </source>
</reference>
<name>I1S1U0_GIBZE</name>